<evidence type="ECO:0000259" key="3">
    <source>
        <dbReference type="Pfam" id="PF00294"/>
    </source>
</evidence>
<keyword evidence="1" id="KW-0808">Transferase</keyword>
<dbReference type="CDD" id="cd01942">
    <property type="entry name" value="ribokinase_group_A"/>
    <property type="match status" value="1"/>
</dbReference>
<sequence>MDILVSGSMAYDRIMDFEGKFSDHILPDQLDNINVSFTVNSLTENFGGTAGNIAYSLSLLGEKPRILATIGQDYHRYFEWLEQIGISIDDIRVVEEELTAGAYITSDTRNNQITGFNPGAMKRQSGFDFGSVNPKDCLAIVAPGNLDDMSGYTAEYEKRGIFSIFDPGQSLPAWEPGALAKCISQSKMLVCNDYEMEMICNSTRKSREQVAETVETIVVTKGSDGCVLLTAAGTVVIPVVPAADAVDPTGAGDAFRGGLIKGLVEGRSIERAVQMGNVAGHYAVRKWGTQQHSFTMAEFNAVLEQHFGS</sequence>
<feature type="domain" description="Carbohydrate kinase PfkB" evidence="3">
    <location>
        <begin position="32"/>
        <end position="291"/>
    </location>
</feature>
<accession>A0A381NYN9</accession>
<protein>
    <recommendedName>
        <fullName evidence="3">Carbohydrate kinase PfkB domain-containing protein</fullName>
    </recommendedName>
</protein>
<dbReference type="Gene3D" id="3.40.1190.20">
    <property type="match status" value="1"/>
</dbReference>
<dbReference type="GO" id="GO:0016301">
    <property type="term" value="F:kinase activity"/>
    <property type="evidence" value="ECO:0007669"/>
    <property type="project" value="UniProtKB-KW"/>
</dbReference>
<evidence type="ECO:0000256" key="1">
    <source>
        <dbReference type="ARBA" id="ARBA00022679"/>
    </source>
</evidence>
<dbReference type="SUPFAM" id="SSF53613">
    <property type="entry name" value="Ribokinase-like"/>
    <property type="match status" value="1"/>
</dbReference>
<dbReference type="PANTHER" id="PTHR10584:SF166">
    <property type="entry name" value="RIBOKINASE"/>
    <property type="match status" value="1"/>
</dbReference>
<reference evidence="4" key="1">
    <citation type="submission" date="2018-05" db="EMBL/GenBank/DDBJ databases">
        <authorList>
            <person name="Lanie J.A."/>
            <person name="Ng W.-L."/>
            <person name="Kazmierczak K.M."/>
            <person name="Andrzejewski T.M."/>
            <person name="Davidsen T.M."/>
            <person name="Wayne K.J."/>
            <person name="Tettelin H."/>
            <person name="Glass J.I."/>
            <person name="Rusch D."/>
            <person name="Podicherti R."/>
            <person name="Tsui H.-C.T."/>
            <person name="Winkler M.E."/>
        </authorList>
    </citation>
    <scope>NUCLEOTIDE SEQUENCE</scope>
</reference>
<gene>
    <name evidence="4" type="ORF">METZ01_LOCUS12163</name>
</gene>
<dbReference type="Pfam" id="PF00294">
    <property type="entry name" value="PfkB"/>
    <property type="match status" value="1"/>
</dbReference>
<dbReference type="InterPro" id="IPR002173">
    <property type="entry name" value="Carboh/pur_kinase_PfkB_CS"/>
</dbReference>
<name>A0A381NYN9_9ZZZZ</name>
<proteinExistence type="predicted"/>
<evidence type="ECO:0000313" key="4">
    <source>
        <dbReference type="EMBL" id="SUZ59309.1"/>
    </source>
</evidence>
<dbReference type="PROSITE" id="PS00584">
    <property type="entry name" value="PFKB_KINASES_2"/>
    <property type="match status" value="1"/>
</dbReference>
<dbReference type="InterPro" id="IPR029056">
    <property type="entry name" value="Ribokinase-like"/>
</dbReference>
<evidence type="ECO:0000256" key="2">
    <source>
        <dbReference type="ARBA" id="ARBA00022777"/>
    </source>
</evidence>
<dbReference type="AlphaFoldDB" id="A0A381NYN9"/>
<keyword evidence="2" id="KW-0418">Kinase</keyword>
<dbReference type="EMBL" id="UINC01000670">
    <property type="protein sequence ID" value="SUZ59309.1"/>
    <property type="molecule type" value="Genomic_DNA"/>
</dbReference>
<dbReference type="PROSITE" id="PS00583">
    <property type="entry name" value="PFKB_KINASES_1"/>
    <property type="match status" value="1"/>
</dbReference>
<dbReference type="InterPro" id="IPR011611">
    <property type="entry name" value="PfkB_dom"/>
</dbReference>
<organism evidence="4">
    <name type="scientific">marine metagenome</name>
    <dbReference type="NCBI Taxonomy" id="408172"/>
    <lineage>
        <taxon>unclassified sequences</taxon>
        <taxon>metagenomes</taxon>
        <taxon>ecological metagenomes</taxon>
    </lineage>
</organism>
<dbReference type="PANTHER" id="PTHR10584">
    <property type="entry name" value="SUGAR KINASE"/>
    <property type="match status" value="1"/>
</dbReference>